<dbReference type="PANTHER" id="PTHR40590:SF1">
    <property type="entry name" value="CYTOPLASMIC PROTEIN"/>
    <property type="match status" value="1"/>
</dbReference>
<dbReference type="InterPro" id="IPR047111">
    <property type="entry name" value="YbaP-like"/>
</dbReference>
<organism evidence="2 3">
    <name type="scientific">Ferrimonas marina</name>
    <dbReference type="NCBI Taxonomy" id="299255"/>
    <lineage>
        <taxon>Bacteria</taxon>
        <taxon>Pseudomonadati</taxon>
        <taxon>Pseudomonadota</taxon>
        <taxon>Gammaproteobacteria</taxon>
        <taxon>Alteromonadales</taxon>
        <taxon>Ferrimonadaceae</taxon>
        <taxon>Ferrimonas</taxon>
    </lineage>
</organism>
<evidence type="ECO:0008006" key="4">
    <source>
        <dbReference type="Google" id="ProtNLM"/>
    </source>
</evidence>
<feature type="signal peptide" evidence="1">
    <location>
        <begin position="1"/>
        <end position="22"/>
    </location>
</feature>
<dbReference type="CDD" id="cd14789">
    <property type="entry name" value="Tiki"/>
    <property type="match status" value="1"/>
</dbReference>
<evidence type="ECO:0000313" key="3">
    <source>
        <dbReference type="Proteomes" id="UP000184268"/>
    </source>
</evidence>
<dbReference type="OrthoDB" id="357294at2"/>
<evidence type="ECO:0000313" key="2">
    <source>
        <dbReference type="EMBL" id="SHH96840.1"/>
    </source>
</evidence>
<feature type="chain" id="PRO_5012680422" description="TraB family protein" evidence="1">
    <location>
        <begin position="23"/>
        <end position="284"/>
    </location>
</feature>
<evidence type="ECO:0000256" key="1">
    <source>
        <dbReference type="SAM" id="SignalP"/>
    </source>
</evidence>
<dbReference type="AlphaFoldDB" id="A0A1M5XAI4"/>
<name>A0A1M5XAI4_9GAMM</name>
<sequence>MKRGWTLLLAAWLGLLAMPGWAAPEDKPVFYRLDYQGHQAWLLGSIHVGLPDFYPMPERIEQALSGAEQLVLEADPNDPNIQALVMQNMLATSPLPAELATQLQEFCQAQQLHCDPRLRPWMLSSQIAMGMMAQAGFRPDLGVEQQLMAQLKDRPVLELEGMAFQLEVFNSFSDEASHAMLKATLETSGAEEIEALVGAWREGDKEELAEQMLEGLQNHPELWQKLMLDRNVGMSEGIQALMQQHDHLFIAVGAGHLVGEGSIPSLLGKAGVQVTDCWQSDCQR</sequence>
<dbReference type="EMBL" id="FQXG01000005">
    <property type="protein sequence ID" value="SHH96840.1"/>
    <property type="molecule type" value="Genomic_DNA"/>
</dbReference>
<protein>
    <recommendedName>
        <fullName evidence="4">TraB family protein</fullName>
    </recommendedName>
</protein>
<dbReference type="Pfam" id="PF01963">
    <property type="entry name" value="TraB_PrgY_gumN"/>
    <property type="match status" value="1"/>
</dbReference>
<dbReference type="STRING" id="299255.SAMN02745129_3386"/>
<keyword evidence="1" id="KW-0732">Signal</keyword>
<keyword evidence="3" id="KW-1185">Reference proteome</keyword>
<proteinExistence type="predicted"/>
<reference evidence="3" key="1">
    <citation type="submission" date="2016-11" db="EMBL/GenBank/DDBJ databases">
        <authorList>
            <person name="Varghese N."/>
            <person name="Submissions S."/>
        </authorList>
    </citation>
    <scope>NUCLEOTIDE SEQUENCE [LARGE SCALE GENOMIC DNA]</scope>
    <source>
        <strain evidence="3">DSM 16917</strain>
    </source>
</reference>
<dbReference type="PANTHER" id="PTHR40590">
    <property type="entry name" value="CYTOPLASMIC PROTEIN-RELATED"/>
    <property type="match status" value="1"/>
</dbReference>
<dbReference type="Proteomes" id="UP000184268">
    <property type="component" value="Unassembled WGS sequence"/>
</dbReference>
<accession>A0A1M5XAI4</accession>
<gene>
    <name evidence="2" type="ORF">SAMN02745129_3386</name>
</gene>
<dbReference type="RefSeq" id="WP_082766730.1">
    <property type="nucleotide sequence ID" value="NZ_FQXG01000005.1"/>
</dbReference>
<dbReference type="InterPro" id="IPR002816">
    <property type="entry name" value="TraB/PrgY/GumN_fam"/>
</dbReference>